<keyword evidence="5" id="KW-1185">Reference proteome</keyword>
<feature type="domain" description="Histidine kinase/HSP90-like ATPase" evidence="3">
    <location>
        <begin position="20"/>
        <end position="127"/>
    </location>
</feature>
<dbReference type="RefSeq" id="WP_093852400.1">
    <property type="nucleotide sequence ID" value="NZ_FOSG01000031.1"/>
</dbReference>
<evidence type="ECO:0000259" key="3">
    <source>
        <dbReference type="Pfam" id="PF13581"/>
    </source>
</evidence>
<feature type="region of interest" description="Disordered" evidence="2">
    <location>
        <begin position="1"/>
        <end position="35"/>
    </location>
</feature>
<dbReference type="InterPro" id="IPR050267">
    <property type="entry name" value="Anti-sigma-factor_SerPK"/>
</dbReference>
<dbReference type="InterPro" id="IPR003594">
    <property type="entry name" value="HATPase_dom"/>
</dbReference>
<dbReference type="PANTHER" id="PTHR35526">
    <property type="entry name" value="ANTI-SIGMA-F FACTOR RSBW-RELATED"/>
    <property type="match status" value="1"/>
</dbReference>
<sequence>MHREGRPPERLTSRSPQSGDRAREITRGFLRETEPNASRADVDAVLLGVSELVSNAVRHAGGVTDFRLDSRDGGVLVEVSDASVRRPRTVQINPSVPGGFGWLLVRELATDVTVTLHPGEGKTIRASFPLRSAA</sequence>
<accession>A0A1I4LFM3</accession>
<organism evidence="4 5">
    <name type="scientific">Streptomyces pini</name>
    <dbReference type="NCBI Taxonomy" id="1520580"/>
    <lineage>
        <taxon>Bacteria</taxon>
        <taxon>Bacillati</taxon>
        <taxon>Actinomycetota</taxon>
        <taxon>Actinomycetes</taxon>
        <taxon>Kitasatosporales</taxon>
        <taxon>Streptomycetaceae</taxon>
        <taxon>Streptomyces</taxon>
    </lineage>
</organism>
<dbReference type="OrthoDB" id="5184679at2"/>
<evidence type="ECO:0000313" key="4">
    <source>
        <dbReference type="EMBL" id="SFL89814.1"/>
    </source>
</evidence>
<reference evidence="5" key="1">
    <citation type="submission" date="2016-10" db="EMBL/GenBank/DDBJ databases">
        <authorList>
            <person name="Varghese N."/>
            <person name="Submissions S."/>
        </authorList>
    </citation>
    <scope>NUCLEOTIDE SEQUENCE [LARGE SCALE GENOMIC DNA]</scope>
    <source>
        <strain evidence="5">PL19</strain>
    </source>
</reference>
<dbReference type="SUPFAM" id="SSF55874">
    <property type="entry name" value="ATPase domain of HSP90 chaperone/DNA topoisomerase II/histidine kinase"/>
    <property type="match status" value="1"/>
</dbReference>
<feature type="compositionally biased region" description="Basic and acidic residues" evidence="2">
    <location>
        <begin position="1"/>
        <end position="12"/>
    </location>
</feature>
<dbReference type="Gene3D" id="3.30.565.10">
    <property type="entry name" value="Histidine kinase-like ATPase, C-terminal domain"/>
    <property type="match status" value="1"/>
</dbReference>
<dbReference type="AlphaFoldDB" id="A0A1I4LFM3"/>
<evidence type="ECO:0000256" key="2">
    <source>
        <dbReference type="SAM" id="MobiDB-lite"/>
    </source>
</evidence>
<protein>
    <submittedName>
        <fullName evidence="4">Histidine kinase-like ATPase domain-containing protein</fullName>
    </submittedName>
</protein>
<dbReference type="Proteomes" id="UP000198928">
    <property type="component" value="Unassembled WGS sequence"/>
</dbReference>
<keyword evidence="1" id="KW-0723">Serine/threonine-protein kinase</keyword>
<dbReference type="GO" id="GO:0004674">
    <property type="term" value="F:protein serine/threonine kinase activity"/>
    <property type="evidence" value="ECO:0007669"/>
    <property type="project" value="UniProtKB-KW"/>
</dbReference>
<dbReference type="CDD" id="cd16936">
    <property type="entry name" value="HATPase_RsbW-like"/>
    <property type="match status" value="1"/>
</dbReference>
<dbReference type="EMBL" id="FOSG01000031">
    <property type="protein sequence ID" value="SFL89814.1"/>
    <property type="molecule type" value="Genomic_DNA"/>
</dbReference>
<gene>
    <name evidence="4" type="ORF">SAMN05192584_13128</name>
</gene>
<dbReference type="PANTHER" id="PTHR35526:SF3">
    <property type="entry name" value="ANTI-SIGMA-F FACTOR RSBW"/>
    <property type="match status" value="1"/>
</dbReference>
<evidence type="ECO:0000313" key="5">
    <source>
        <dbReference type="Proteomes" id="UP000198928"/>
    </source>
</evidence>
<name>A0A1I4LFM3_9ACTN</name>
<proteinExistence type="predicted"/>
<dbReference type="InterPro" id="IPR036890">
    <property type="entry name" value="HATPase_C_sf"/>
</dbReference>
<keyword evidence="4" id="KW-0808">Transferase</keyword>
<evidence type="ECO:0000256" key="1">
    <source>
        <dbReference type="ARBA" id="ARBA00022527"/>
    </source>
</evidence>
<feature type="compositionally biased region" description="Basic and acidic residues" evidence="2">
    <location>
        <begin position="20"/>
        <end position="34"/>
    </location>
</feature>
<dbReference type="Pfam" id="PF13581">
    <property type="entry name" value="HATPase_c_2"/>
    <property type="match status" value="1"/>
</dbReference>
<keyword evidence="4" id="KW-0418">Kinase</keyword>